<accession>A0ABQ5GEC3</accession>
<proteinExistence type="predicted"/>
<evidence type="ECO:0000313" key="2">
    <source>
        <dbReference type="Proteomes" id="UP001151760"/>
    </source>
</evidence>
<protein>
    <submittedName>
        <fullName evidence="1">Uncharacterized protein</fullName>
    </submittedName>
</protein>
<name>A0ABQ5GEC3_9ASTR</name>
<comment type="caution">
    <text evidence="1">The sequence shown here is derived from an EMBL/GenBank/DDBJ whole genome shotgun (WGS) entry which is preliminary data.</text>
</comment>
<reference evidence="1" key="2">
    <citation type="submission" date="2022-01" db="EMBL/GenBank/DDBJ databases">
        <authorList>
            <person name="Yamashiro T."/>
            <person name="Shiraishi A."/>
            <person name="Satake H."/>
            <person name="Nakayama K."/>
        </authorList>
    </citation>
    <scope>NUCLEOTIDE SEQUENCE</scope>
</reference>
<reference evidence="1" key="1">
    <citation type="journal article" date="2022" name="Int. J. Mol. Sci.">
        <title>Draft Genome of Tanacetum Coccineum: Genomic Comparison of Closely Related Tanacetum-Family Plants.</title>
        <authorList>
            <person name="Yamashiro T."/>
            <person name="Shiraishi A."/>
            <person name="Nakayama K."/>
            <person name="Satake H."/>
        </authorList>
    </citation>
    <scope>NUCLEOTIDE SEQUENCE</scope>
</reference>
<evidence type="ECO:0000313" key="1">
    <source>
        <dbReference type="EMBL" id="GJT74042.1"/>
    </source>
</evidence>
<sequence>MGWGLEGAAAFEWPRFLLVAWLESRGWVFRNDRLSLLLNEKDVLQWASAASPLESSVLLYASSDQTKSSNLSIISFTIAGTLS</sequence>
<dbReference type="EMBL" id="BQNB010018406">
    <property type="protein sequence ID" value="GJT74042.1"/>
    <property type="molecule type" value="Genomic_DNA"/>
</dbReference>
<gene>
    <name evidence="1" type="ORF">Tco_1033328</name>
</gene>
<organism evidence="1 2">
    <name type="scientific">Tanacetum coccineum</name>
    <dbReference type="NCBI Taxonomy" id="301880"/>
    <lineage>
        <taxon>Eukaryota</taxon>
        <taxon>Viridiplantae</taxon>
        <taxon>Streptophyta</taxon>
        <taxon>Embryophyta</taxon>
        <taxon>Tracheophyta</taxon>
        <taxon>Spermatophyta</taxon>
        <taxon>Magnoliopsida</taxon>
        <taxon>eudicotyledons</taxon>
        <taxon>Gunneridae</taxon>
        <taxon>Pentapetalae</taxon>
        <taxon>asterids</taxon>
        <taxon>campanulids</taxon>
        <taxon>Asterales</taxon>
        <taxon>Asteraceae</taxon>
        <taxon>Asteroideae</taxon>
        <taxon>Anthemideae</taxon>
        <taxon>Anthemidinae</taxon>
        <taxon>Tanacetum</taxon>
    </lineage>
</organism>
<dbReference type="Proteomes" id="UP001151760">
    <property type="component" value="Unassembled WGS sequence"/>
</dbReference>
<keyword evidence="2" id="KW-1185">Reference proteome</keyword>